<organism evidence="2 3">
    <name type="scientific">Candidozyma auris</name>
    <name type="common">Yeast</name>
    <name type="synonym">Candida auris</name>
    <dbReference type="NCBI Taxonomy" id="498019"/>
    <lineage>
        <taxon>Eukaryota</taxon>
        <taxon>Fungi</taxon>
        <taxon>Dikarya</taxon>
        <taxon>Ascomycota</taxon>
        <taxon>Saccharomycotina</taxon>
        <taxon>Pichiomycetes</taxon>
        <taxon>Metschnikowiaceae</taxon>
        <taxon>Candidozyma</taxon>
    </lineage>
</organism>
<name>A0A0L0P1F0_CANAR</name>
<evidence type="ECO:0000313" key="3">
    <source>
        <dbReference type="Proteomes" id="UP000037122"/>
    </source>
</evidence>
<sequence length="89" mass="10705">MNGVSVRAIFSFFLFFFWYLFVLSMGAVDEKCEMGAKKHATDPHASLLRKWADRLISFVQDTHGGEEVFFFFFFCFFFWTIWVDDLWFE</sequence>
<feature type="transmembrane region" description="Helical" evidence="1">
    <location>
        <begin position="68"/>
        <end position="88"/>
    </location>
</feature>
<accession>A0A0L0P1F0</accession>
<keyword evidence="1" id="KW-1133">Transmembrane helix</keyword>
<dbReference type="Proteomes" id="UP000037122">
    <property type="component" value="Unassembled WGS sequence"/>
</dbReference>
<feature type="transmembrane region" description="Helical" evidence="1">
    <location>
        <begin position="6"/>
        <end position="28"/>
    </location>
</feature>
<comment type="caution">
    <text evidence="2">The sequence shown here is derived from an EMBL/GenBank/DDBJ whole genome shotgun (WGS) entry which is preliminary data.</text>
</comment>
<protein>
    <submittedName>
        <fullName evidence="2">Uncharacterized protein</fullName>
    </submittedName>
</protein>
<reference evidence="3" key="1">
    <citation type="journal article" date="2015" name="BMC Genomics">
        <title>Draft genome of a commonly misdiagnosed multidrug resistant pathogen Candida auris.</title>
        <authorList>
            <person name="Chatterjee S."/>
            <person name="Alampalli S.V."/>
            <person name="Nageshan R.K."/>
            <person name="Chettiar S.T."/>
            <person name="Joshi S."/>
            <person name="Tatu U.S."/>
        </authorList>
    </citation>
    <scope>NUCLEOTIDE SEQUENCE [LARGE SCALE GENOMIC DNA]</scope>
    <source>
        <strain evidence="3">6684</strain>
    </source>
</reference>
<evidence type="ECO:0000313" key="2">
    <source>
        <dbReference type="EMBL" id="KNE00182.1"/>
    </source>
</evidence>
<keyword evidence="1" id="KW-0812">Transmembrane</keyword>
<proteinExistence type="predicted"/>
<dbReference type="VEuPathDB" id="FungiDB:QG37_02717"/>
<gene>
    <name evidence="2" type="ORF">QG37_02717</name>
</gene>
<dbReference type="AlphaFoldDB" id="A0A0L0P1F0"/>
<keyword evidence="1" id="KW-0472">Membrane</keyword>
<evidence type="ECO:0000256" key="1">
    <source>
        <dbReference type="SAM" id="Phobius"/>
    </source>
</evidence>
<dbReference type="EMBL" id="LGST01000019">
    <property type="protein sequence ID" value="KNE00182.1"/>
    <property type="molecule type" value="Genomic_DNA"/>
</dbReference>